<dbReference type="Proteomes" id="UP001623041">
    <property type="component" value="Unassembled WGS sequence"/>
</dbReference>
<keyword evidence="1" id="KW-1133">Transmembrane helix</keyword>
<dbReference type="PROSITE" id="PS51677">
    <property type="entry name" value="NODB"/>
    <property type="match status" value="1"/>
</dbReference>
<accession>A0ABW8RRI0</accession>
<keyword evidence="4" id="KW-1185">Reference proteome</keyword>
<dbReference type="InterPro" id="IPR011330">
    <property type="entry name" value="Glyco_hydro/deAcase_b/a-brl"/>
</dbReference>
<dbReference type="EMBL" id="JBJHQH010000027">
    <property type="protein sequence ID" value="MFK9094731.1"/>
    <property type="molecule type" value="Genomic_DNA"/>
</dbReference>
<evidence type="ECO:0000313" key="4">
    <source>
        <dbReference type="Proteomes" id="UP001623041"/>
    </source>
</evidence>
<keyword evidence="1" id="KW-0472">Membrane</keyword>
<dbReference type="RefSeq" id="WP_406583189.1">
    <property type="nucleotide sequence ID" value="NZ_JBJHQH010000027.1"/>
</dbReference>
<feature type="transmembrane region" description="Helical" evidence="1">
    <location>
        <begin position="6"/>
        <end position="23"/>
    </location>
</feature>
<dbReference type="InterPro" id="IPR002509">
    <property type="entry name" value="NODB_dom"/>
</dbReference>
<gene>
    <name evidence="3" type="ORF">ACJEBI_25060</name>
</gene>
<protein>
    <submittedName>
        <fullName evidence="3">Polysaccharide deacetylase family protein</fullName>
    </submittedName>
</protein>
<evidence type="ECO:0000256" key="1">
    <source>
        <dbReference type="SAM" id="Phobius"/>
    </source>
</evidence>
<dbReference type="SUPFAM" id="SSF88713">
    <property type="entry name" value="Glycoside hydrolase/deacetylase"/>
    <property type="match status" value="1"/>
</dbReference>
<feature type="domain" description="NodB homology" evidence="2">
    <location>
        <begin position="46"/>
        <end position="224"/>
    </location>
</feature>
<comment type="caution">
    <text evidence="3">The sequence shown here is derived from an EMBL/GenBank/DDBJ whole genome shotgun (WGS) entry which is preliminary data.</text>
</comment>
<proteinExistence type="predicted"/>
<name>A0ABW8RRI0_9BACI</name>
<evidence type="ECO:0000259" key="2">
    <source>
        <dbReference type="PROSITE" id="PS51677"/>
    </source>
</evidence>
<keyword evidence="1" id="KW-0812">Transmembrane</keyword>
<sequence>MKRKLTFIGVGILVVFLLLLGTYKLMNSRTYQLFGGLTDQVETDQKVVALTFDDGPTYNVDQILPLLDQYHAKATFFLIGNEIEQFPSEAQKIVDAGHQIGNHTYSHNRMIFKTPSYYKEEIEKTDQLIRDAGFQGEIDVRPPNGKKLVGLPLYLDNHNRDTITWNLEPDSFYTTASDKVKYVEDQIKPGSIILIHPMYDKTGEELKTIEGILKTLSDEGYTFVTVDELQGLGGHK</sequence>
<dbReference type="PANTHER" id="PTHR10587:SF125">
    <property type="entry name" value="POLYSACCHARIDE DEACETYLASE YHEN-RELATED"/>
    <property type="match status" value="1"/>
</dbReference>
<dbReference type="PANTHER" id="PTHR10587">
    <property type="entry name" value="GLYCOSYL TRANSFERASE-RELATED"/>
    <property type="match status" value="1"/>
</dbReference>
<dbReference type="Gene3D" id="3.20.20.370">
    <property type="entry name" value="Glycoside hydrolase/deacetylase"/>
    <property type="match status" value="1"/>
</dbReference>
<dbReference type="InterPro" id="IPR050248">
    <property type="entry name" value="Polysacc_deacetylase_ArnD"/>
</dbReference>
<organism evidence="3 4">
    <name type="scientific">Bacillus salipaludis</name>
    <dbReference type="NCBI Taxonomy" id="2547811"/>
    <lineage>
        <taxon>Bacteria</taxon>
        <taxon>Bacillati</taxon>
        <taxon>Bacillota</taxon>
        <taxon>Bacilli</taxon>
        <taxon>Bacillales</taxon>
        <taxon>Bacillaceae</taxon>
        <taxon>Bacillus</taxon>
    </lineage>
</organism>
<dbReference type="Pfam" id="PF01522">
    <property type="entry name" value="Polysacc_deac_1"/>
    <property type="match status" value="1"/>
</dbReference>
<evidence type="ECO:0000313" key="3">
    <source>
        <dbReference type="EMBL" id="MFK9094731.1"/>
    </source>
</evidence>
<reference evidence="3 4" key="1">
    <citation type="submission" date="2024-11" db="EMBL/GenBank/DDBJ databases">
        <authorList>
            <person name="Lucas J.A."/>
        </authorList>
    </citation>
    <scope>NUCLEOTIDE SEQUENCE [LARGE SCALE GENOMIC DNA]</scope>
    <source>
        <strain evidence="3 4">Z 5.4</strain>
    </source>
</reference>